<reference evidence="2 3" key="1">
    <citation type="submission" date="2018-11" db="EMBL/GenBank/DDBJ databases">
        <title>Genome sequence of Saitozyma podzolica DSM 27192.</title>
        <authorList>
            <person name="Aliyu H."/>
            <person name="Gorte O."/>
            <person name="Ochsenreither K."/>
        </authorList>
    </citation>
    <scope>NUCLEOTIDE SEQUENCE [LARGE SCALE GENOMIC DNA]</scope>
    <source>
        <strain evidence="2 3">DSM 27192</strain>
    </source>
</reference>
<organism evidence="2 3">
    <name type="scientific">Saitozyma podzolica</name>
    <dbReference type="NCBI Taxonomy" id="1890683"/>
    <lineage>
        <taxon>Eukaryota</taxon>
        <taxon>Fungi</taxon>
        <taxon>Dikarya</taxon>
        <taxon>Basidiomycota</taxon>
        <taxon>Agaricomycotina</taxon>
        <taxon>Tremellomycetes</taxon>
        <taxon>Tremellales</taxon>
        <taxon>Trimorphomycetaceae</taxon>
        <taxon>Saitozyma</taxon>
    </lineage>
</organism>
<sequence length="212" mass="23706">MSTYMPNTADADPVEAAAQELFGSNKGFYLGPSLLGLVVDAVLCGVMLQQFSRWVMYSRTDRRFERTIVFGAFAAALAATAYSIVYTMHVSAYDFGTYKNFAETAWIRWFLVPDSIVDMLVRAILLGHVHRSSRRLQPPDEHDAAPSAAHSRVYLGASVGVDVFLTSTIMYQLLKCRTGEFEDTDRLVHRLAVWVVNTVPSGDPMLNEQRFP</sequence>
<keyword evidence="3" id="KW-1185">Reference proteome</keyword>
<dbReference type="EMBL" id="RSCD01000007">
    <property type="protein sequence ID" value="RSH91804.1"/>
    <property type="molecule type" value="Genomic_DNA"/>
</dbReference>
<evidence type="ECO:0000313" key="3">
    <source>
        <dbReference type="Proteomes" id="UP000279259"/>
    </source>
</evidence>
<feature type="transmembrane region" description="Helical" evidence="1">
    <location>
        <begin position="106"/>
        <end position="125"/>
    </location>
</feature>
<proteinExistence type="predicted"/>
<feature type="transmembrane region" description="Helical" evidence="1">
    <location>
        <begin position="68"/>
        <end position="86"/>
    </location>
</feature>
<evidence type="ECO:0000313" key="2">
    <source>
        <dbReference type="EMBL" id="RSH91804.1"/>
    </source>
</evidence>
<dbReference type="PANTHER" id="PTHR40465">
    <property type="entry name" value="CHROMOSOME 1, WHOLE GENOME SHOTGUN SEQUENCE"/>
    <property type="match status" value="1"/>
</dbReference>
<feature type="transmembrane region" description="Helical" evidence="1">
    <location>
        <begin position="28"/>
        <end position="48"/>
    </location>
</feature>
<dbReference type="AlphaFoldDB" id="A0A427YL27"/>
<keyword evidence="1" id="KW-0472">Membrane</keyword>
<evidence type="ECO:0000256" key="1">
    <source>
        <dbReference type="SAM" id="Phobius"/>
    </source>
</evidence>
<dbReference type="Proteomes" id="UP000279259">
    <property type="component" value="Unassembled WGS sequence"/>
</dbReference>
<keyword evidence="1" id="KW-1133">Transmembrane helix</keyword>
<name>A0A427YL27_9TREE</name>
<gene>
    <name evidence="2" type="ORF">EHS25_009174</name>
</gene>
<dbReference type="PANTHER" id="PTHR40465:SF1">
    <property type="entry name" value="DUF6534 DOMAIN-CONTAINING PROTEIN"/>
    <property type="match status" value="1"/>
</dbReference>
<comment type="caution">
    <text evidence="2">The sequence shown here is derived from an EMBL/GenBank/DDBJ whole genome shotgun (WGS) entry which is preliminary data.</text>
</comment>
<protein>
    <submittedName>
        <fullName evidence="2">Uncharacterized protein</fullName>
    </submittedName>
</protein>
<accession>A0A427YL27</accession>
<dbReference type="OrthoDB" id="2583436at2759"/>
<keyword evidence="1" id="KW-0812">Transmembrane</keyword>